<dbReference type="PANTHER" id="PTHR43591">
    <property type="entry name" value="METHYLTRANSFERASE"/>
    <property type="match status" value="1"/>
</dbReference>
<sequence length="237" mass="26691">MSEVDEQRQYYKDTAGSYDDACVADPNDEHFIASALLSGIFRHYNIKSVLDVGCGTGRSINYLEQRHPEMTFMGVEPVKELRDVAIGKGLKESQLAEGDACNLDYEDGAFDCVMMFGVLHHIPDPEPAIREALRVSRKLVFISDHNVYGMGSPLTKRVKQCFRDLHLRWLLKLLLTGGKGYHSTNWDGIFYPFSLVDYFPLIRAKVAATYTFSTKTAAVNLYRDASHLAILGVKEDE</sequence>
<comment type="caution">
    <text evidence="2">The sequence shown here is derived from an EMBL/GenBank/DDBJ whole genome shotgun (WGS) entry which is preliminary data.</text>
</comment>
<accession>A0A6B2M1Y8</accession>
<dbReference type="RefSeq" id="WP_163965778.1">
    <property type="nucleotide sequence ID" value="NZ_JAAGNX010000003.1"/>
</dbReference>
<organism evidence="2 3">
    <name type="scientific">Oceanipulchritudo coccoides</name>
    <dbReference type="NCBI Taxonomy" id="2706888"/>
    <lineage>
        <taxon>Bacteria</taxon>
        <taxon>Pseudomonadati</taxon>
        <taxon>Verrucomicrobiota</taxon>
        <taxon>Opitutia</taxon>
        <taxon>Puniceicoccales</taxon>
        <taxon>Oceanipulchritudinaceae</taxon>
        <taxon>Oceanipulchritudo</taxon>
    </lineage>
</organism>
<protein>
    <submittedName>
        <fullName evidence="2">Class I SAM-dependent methyltransferase</fullName>
    </submittedName>
</protein>
<dbReference type="CDD" id="cd02440">
    <property type="entry name" value="AdoMet_MTases"/>
    <property type="match status" value="1"/>
</dbReference>
<dbReference type="Proteomes" id="UP000478417">
    <property type="component" value="Unassembled WGS sequence"/>
</dbReference>
<dbReference type="Gene3D" id="3.40.50.150">
    <property type="entry name" value="Vaccinia Virus protein VP39"/>
    <property type="match status" value="1"/>
</dbReference>
<dbReference type="GO" id="GO:0008757">
    <property type="term" value="F:S-adenosylmethionine-dependent methyltransferase activity"/>
    <property type="evidence" value="ECO:0007669"/>
    <property type="project" value="InterPro"/>
</dbReference>
<evidence type="ECO:0000259" key="1">
    <source>
        <dbReference type="Pfam" id="PF08241"/>
    </source>
</evidence>
<dbReference type="AlphaFoldDB" id="A0A6B2M1Y8"/>
<dbReference type="EMBL" id="JAAGNX010000003">
    <property type="protein sequence ID" value="NDV62948.1"/>
    <property type="molecule type" value="Genomic_DNA"/>
</dbReference>
<evidence type="ECO:0000313" key="2">
    <source>
        <dbReference type="EMBL" id="NDV62948.1"/>
    </source>
</evidence>
<reference evidence="2 3" key="1">
    <citation type="submission" date="2020-02" db="EMBL/GenBank/DDBJ databases">
        <title>Albibacoteraceae fam. nov., the first described family within the subdivision 4 Verrucomicrobia.</title>
        <authorList>
            <person name="Xi F."/>
        </authorList>
    </citation>
    <scope>NUCLEOTIDE SEQUENCE [LARGE SCALE GENOMIC DNA]</scope>
    <source>
        <strain evidence="2 3">CK1056</strain>
    </source>
</reference>
<feature type="domain" description="Methyltransferase type 11" evidence="1">
    <location>
        <begin position="50"/>
        <end position="137"/>
    </location>
</feature>
<name>A0A6B2M1Y8_9BACT</name>
<proteinExistence type="predicted"/>
<dbReference type="GO" id="GO:0032259">
    <property type="term" value="P:methylation"/>
    <property type="evidence" value="ECO:0007669"/>
    <property type="project" value="UniProtKB-KW"/>
</dbReference>
<gene>
    <name evidence="2" type="ORF">G0Q06_10835</name>
</gene>
<dbReference type="InterPro" id="IPR013216">
    <property type="entry name" value="Methyltransf_11"/>
</dbReference>
<evidence type="ECO:0000313" key="3">
    <source>
        <dbReference type="Proteomes" id="UP000478417"/>
    </source>
</evidence>
<keyword evidence="2" id="KW-0808">Transferase</keyword>
<keyword evidence="3" id="KW-1185">Reference proteome</keyword>
<dbReference type="SUPFAM" id="SSF53335">
    <property type="entry name" value="S-adenosyl-L-methionine-dependent methyltransferases"/>
    <property type="match status" value="1"/>
</dbReference>
<dbReference type="InterPro" id="IPR029063">
    <property type="entry name" value="SAM-dependent_MTases_sf"/>
</dbReference>
<dbReference type="Pfam" id="PF08241">
    <property type="entry name" value="Methyltransf_11"/>
    <property type="match status" value="1"/>
</dbReference>
<keyword evidence="2" id="KW-0489">Methyltransferase</keyword>